<dbReference type="GO" id="GO:0016020">
    <property type="term" value="C:membrane"/>
    <property type="evidence" value="ECO:0007669"/>
    <property type="project" value="UniProtKB-SubCell"/>
</dbReference>
<dbReference type="PANTHER" id="PTHR33048:SF47">
    <property type="entry name" value="INTEGRAL MEMBRANE PROTEIN-RELATED"/>
    <property type="match status" value="1"/>
</dbReference>
<feature type="region of interest" description="Disordered" evidence="6">
    <location>
        <begin position="224"/>
        <end position="244"/>
    </location>
</feature>
<dbReference type="Pfam" id="PF20684">
    <property type="entry name" value="Fung_rhodopsin"/>
    <property type="match status" value="1"/>
</dbReference>
<comment type="caution">
    <text evidence="10">The sequence shown here is derived from an EMBL/GenBank/DDBJ whole genome shotgun (WGS) entry which is preliminary data.</text>
</comment>
<keyword evidence="4 7" id="KW-0472">Membrane</keyword>
<evidence type="ECO:0000313" key="10">
    <source>
        <dbReference type="EMBL" id="KAK4543354.1"/>
    </source>
</evidence>
<protein>
    <recommendedName>
        <fullName evidence="9">Rhodopsin domain-containing protein</fullName>
    </recommendedName>
</protein>
<feature type="chain" id="PRO_5043687301" description="Rhodopsin domain-containing protein" evidence="8">
    <location>
        <begin position="17"/>
        <end position="244"/>
    </location>
</feature>
<evidence type="ECO:0000256" key="1">
    <source>
        <dbReference type="ARBA" id="ARBA00004141"/>
    </source>
</evidence>
<evidence type="ECO:0000256" key="2">
    <source>
        <dbReference type="ARBA" id="ARBA00022692"/>
    </source>
</evidence>
<keyword evidence="3 7" id="KW-1133">Transmembrane helix</keyword>
<dbReference type="EMBL" id="JAVFHQ010000033">
    <property type="protein sequence ID" value="KAK4543354.1"/>
    <property type="molecule type" value="Genomic_DNA"/>
</dbReference>
<evidence type="ECO:0000256" key="6">
    <source>
        <dbReference type="SAM" id="MobiDB-lite"/>
    </source>
</evidence>
<feature type="domain" description="Rhodopsin" evidence="9">
    <location>
        <begin position="3"/>
        <end position="131"/>
    </location>
</feature>
<dbReference type="Proteomes" id="UP001324427">
    <property type="component" value="Unassembled WGS sequence"/>
</dbReference>
<evidence type="ECO:0000256" key="7">
    <source>
        <dbReference type="SAM" id="Phobius"/>
    </source>
</evidence>
<reference evidence="10 11" key="1">
    <citation type="submission" date="2021-11" db="EMBL/GenBank/DDBJ databases">
        <title>Black yeast isolated from Biological Soil Crust.</title>
        <authorList>
            <person name="Kurbessoian T."/>
        </authorList>
    </citation>
    <scope>NUCLEOTIDE SEQUENCE [LARGE SCALE GENOMIC DNA]</scope>
    <source>
        <strain evidence="10 11">CCFEE 5522</strain>
    </source>
</reference>
<accession>A0AAV9JFR7</accession>
<keyword evidence="2 7" id="KW-0812">Transmembrane</keyword>
<proteinExistence type="inferred from homology"/>
<name>A0AAV9JFR7_9PEZI</name>
<feature type="transmembrane region" description="Helical" evidence="7">
    <location>
        <begin position="67"/>
        <end position="87"/>
    </location>
</feature>
<evidence type="ECO:0000313" key="11">
    <source>
        <dbReference type="Proteomes" id="UP001324427"/>
    </source>
</evidence>
<evidence type="ECO:0000256" key="4">
    <source>
        <dbReference type="ARBA" id="ARBA00023136"/>
    </source>
</evidence>
<gene>
    <name evidence="10" type="ORF">LTR36_005713</name>
</gene>
<evidence type="ECO:0000256" key="8">
    <source>
        <dbReference type="SAM" id="SignalP"/>
    </source>
</evidence>
<keyword evidence="8" id="KW-0732">Signal</keyword>
<comment type="similarity">
    <text evidence="5">Belongs to the SAT4 family.</text>
</comment>
<evidence type="ECO:0000256" key="3">
    <source>
        <dbReference type="ARBA" id="ARBA00022989"/>
    </source>
</evidence>
<dbReference type="PANTHER" id="PTHR33048">
    <property type="entry name" value="PTH11-LIKE INTEGRAL MEMBRANE PROTEIN (AFU_ORTHOLOGUE AFUA_5G11245)"/>
    <property type="match status" value="1"/>
</dbReference>
<feature type="signal peptide" evidence="8">
    <location>
        <begin position="1"/>
        <end position="16"/>
    </location>
</feature>
<dbReference type="AlphaFoldDB" id="A0AAV9JFR7"/>
<comment type="subcellular location">
    <subcellularLocation>
        <location evidence="1">Membrane</location>
        <topology evidence="1">Multi-pass membrane protein</topology>
    </subcellularLocation>
</comment>
<sequence>MWCVFSAIFMCIPVAAFWDLDIAGAHCLSHEVVWFINAGINIITDISIAILPLSRLKQLNIAKRQKIALMVVFALGGFTCVVSILRLESIYALTTGTDANYNGGQAALWSSLEVNVGIVCSCLPTLKTLATRYFPKMFTTYRNTHGSADAVDYPYTSGAYGYSNGKGGITHVELGRGLTGRREPIQHAHISRGSPHSIDINLDDMGTSPKEIKVVTVVDQEVESRQEEAAKSEHGSERHLVYRN</sequence>
<evidence type="ECO:0000259" key="9">
    <source>
        <dbReference type="Pfam" id="PF20684"/>
    </source>
</evidence>
<keyword evidence="11" id="KW-1185">Reference proteome</keyword>
<dbReference type="InterPro" id="IPR049326">
    <property type="entry name" value="Rhodopsin_dom_fungi"/>
</dbReference>
<dbReference type="InterPro" id="IPR052337">
    <property type="entry name" value="SAT4-like"/>
</dbReference>
<evidence type="ECO:0000256" key="5">
    <source>
        <dbReference type="ARBA" id="ARBA00038359"/>
    </source>
</evidence>
<feature type="transmembrane region" description="Helical" evidence="7">
    <location>
        <begin position="32"/>
        <end position="55"/>
    </location>
</feature>
<organism evidence="10 11">
    <name type="scientific">Oleoguttula mirabilis</name>
    <dbReference type="NCBI Taxonomy" id="1507867"/>
    <lineage>
        <taxon>Eukaryota</taxon>
        <taxon>Fungi</taxon>
        <taxon>Dikarya</taxon>
        <taxon>Ascomycota</taxon>
        <taxon>Pezizomycotina</taxon>
        <taxon>Dothideomycetes</taxon>
        <taxon>Dothideomycetidae</taxon>
        <taxon>Mycosphaerellales</taxon>
        <taxon>Teratosphaeriaceae</taxon>
        <taxon>Oleoguttula</taxon>
    </lineage>
</organism>